<gene>
    <name evidence="3" type="ORF">GCM10010446_53570</name>
</gene>
<reference evidence="3 4" key="1">
    <citation type="journal article" date="2019" name="Int. J. Syst. Evol. Microbiol.">
        <title>The Global Catalogue of Microorganisms (GCM) 10K type strain sequencing project: providing services to taxonomists for standard genome sequencing and annotation.</title>
        <authorList>
            <consortium name="The Broad Institute Genomics Platform"/>
            <consortium name="The Broad Institute Genome Sequencing Center for Infectious Disease"/>
            <person name="Wu L."/>
            <person name="Ma J."/>
        </authorList>
    </citation>
    <scope>NUCLEOTIDE SEQUENCE [LARGE SCALE GENOMIC DNA]</scope>
    <source>
        <strain evidence="3 4">JCM 9088</strain>
    </source>
</reference>
<feature type="compositionally biased region" description="Pro residues" evidence="1">
    <location>
        <begin position="230"/>
        <end position="255"/>
    </location>
</feature>
<feature type="transmembrane region" description="Helical" evidence="2">
    <location>
        <begin position="195"/>
        <end position="214"/>
    </location>
</feature>
<keyword evidence="4" id="KW-1185">Reference proteome</keyword>
<protein>
    <recommendedName>
        <fullName evidence="5">ABC transporter permease</fullName>
    </recommendedName>
</protein>
<feature type="compositionally biased region" description="Pro residues" evidence="1">
    <location>
        <begin position="1"/>
        <end position="15"/>
    </location>
</feature>
<evidence type="ECO:0000256" key="1">
    <source>
        <dbReference type="SAM" id="MobiDB-lite"/>
    </source>
</evidence>
<evidence type="ECO:0000313" key="4">
    <source>
        <dbReference type="Proteomes" id="UP001500403"/>
    </source>
</evidence>
<keyword evidence="2" id="KW-0472">Membrane</keyword>
<feature type="region of interest" description="Disordered" evidence="1">
    <location>
        <begin position="1"/>
        <end position="48"/>
    </location>
</feature>
<evidence type="ECO:0000313" key="3">
    <source>
        <dbReference type="EMBL" id="GAA2961283.1"/>
    </source>
</evidence>
<keyword evidence="2" id="KW-0812">Transmembrane</keyword>
<comment type="caution">
    <text evidence="3">The sequence shown here is derived from an EMBL/GenBank/DDBJ whole genome shotgun (WGS) entry which is preliminary data.</text>
</comment>
<dbReference type="EMBL" id="BAAAUD010000051">
    <property type="protein sequence ID" value="GAA2961283.1"/>
    <property type="molecule type" value="Genomic_DNA"/>
</dbReference>
<feature type="transmembrane region" description="Helical" evidence="2">
    <location>
        <begin position="65"/>
        <end position="86"/>
    </location>
</feature>
<feature type="region of interest" description="Disordered" evidence="1">
    <location>
        <begin position="218"/>
        <end position="264"/>
    </location>
</feature>
<feature type="transmembrane region" description="Helical" evidence="2">
    <location>
        <begin position="142"/>
        <end position="164"/>
    </location>
</feature>
<keyword evidence="2" id="KW-1133">Transmembrane helix</keyword>
<accession>A0ABN3XMM0</accession>
<dbReference type="Proteomes" id="UP001500403">
    <property type="component" value="Unassembled WGS sequence"/>
</dbReference>
<evidence type="ECO:0000256" key="2">
    <source>
        <dbReference type="SAM" id="Phobius"/>
    </source>
</evidence>
<dbReference type="RefSeq" id="WP_344498187.1">
    <property type="nucleotide sequence ID" value="NZ_BAAAUD010000051.1"/>
</dbReference>
<name>A0ABN3XMM0_9ACTN</name>
<feature type="transmembrane region" description="Helical" evidence="2">
    <location>
        <begin position="116"/>
        <end position="135"/>
    </location>
</feature>
<sequence>MTAPLTPPHRQPPNDPWQKADAEAAAPLPSWPHHGHGPDAVTATEADGVGGGEQDISLSTEVVRAFVVVLALTVLGVALGLLWLWLAPRVPLVSTDKAVFLKDTEGEEAVGADGTFVLLALTFGAVGAALAFWFNRRGGIPLVVGLALGGLLGSLLAWGVGVWFGPTDDVVARAREVGQGVTFDAPLKLGAKGALLAWPMAAMLVHLALTALFGPRDPEPEWGTAYGDPGPAPDQGPAVPDPDAPGPHPGAPGPHPGAGDGTRP</sequence>
<organism evidence="3 4">
    <name type="scientific">Streptomyces enissocaesilis</name>
    <dbReference type="NCBI Taxonomy" id="332589"/>
    <lineage>
        <taxon>Bacteria</taxon>
        <taxon>Bacillati</taxon>
        <taxon>Actinomycetota</taxon>
        <taxon>Actinomycetes</taxon>
        <taxon>Kitasatosporales</taxon>
        <taxon>Streptomycetaceae</taxon>
        <taxon>Streptomyces</taxon>
        <taxon>Streptomyces rochei group</taxon>
    </lineage>
</organism>
<evidence type="ECO:0008006" key="5">
    <source>
        <dbReference type="Google" id="ProtNLM"/>
    </source>
</evidence>
<proteinExistence type="predicted"/>